<reference evidence="1" key="1">
    <citation type="submission" date="2023-07" db="EMBL/GenBank/DDBJ databases">
        <title>The genome sequence of Rhodocytophaga aerolata KACC 12507.</title>
        <authorList>
            <person name="Zhang X."/>
        </authorList>
    </citation>
    <scope>NUCLEOTIDE SEQUENCE</scope>
    <source>
        <strain evidence="1">KACC 12507</strain>
    </source>
</reference>
<sequence length="187" mass="21477">MKWGNKFEKTTTYDLKRISSLNLNDSTKDFLVKVGLPEYAAPFLSFVENNNIQYEGILKLTDYFTFLEPKFDKYVVIGSDGGGNMIVIDTRDNCKIKLLDHDACFSEILMSSSIERLCASLLIYQSFIDCILEENGEDAFIDSIFNDGQLNDLKQRLTDNDIEAMGENCFWFQEIGILVANREEMRK</sequence>
<comment type="caution">
    <text evidence="1">The sequence shown here is derived from an EMBL/GenBank/DDBJ whole genome shotgun (WGS) entry which is preliminary data.</text>
</comment>
<dbReference type="SUPFAM" id="SSF160631">
    <property type="entry name" value="SMI1/KNR4-like"/>
    <property type="match status" value="1"/>
</dbReference>
<organism evidence="1 2">
    <name type="scientific">Rhodocytophaga aerolata</name>
    <dbReference type="NCBI Taxonomy" id="455078"/>
    <lineage>
        <taxon>Bacteria</taxon>
        <taxon>Pseudomonadati</taxon>
        <taxon>Bacteroidota</taxon>
        <taxon>Cytophagia</taxon>
        <taxon>Cytophagales</taxon>
        <taxon>Rhodocytophagaceae</taxon>
        <taxon>Rhodocytophaga</taxon>
    </lineage>
</organism>
<dbReference type="RefSeq" id="WP_302042217.1">
    <property type="nucleotide sequence ID" value="NZ_JAUKPO010000058.1"/>
</dbReference>
<dbReference type="Pfam" id="PF14435">
    <property type="entry name" value="SUKH-4"/>
    <property type="match status" value="1"/>
</dbReference>
<dbReference type="InterPro" id="IPR037883">
    <property type="entry name" value="Knr4/Smi1-like_sf"/>
</dbReference>
<name>A0ABT8RJ42_9BACT</name>
<dbReference type="EMBL" id="JAUKPO010000058">
    <property type="protein sequence ID" value="MDO1451419.1"/>
    <property type="molecule type" value="Genomic_DNA"/>
</dbReference>
<evidence type="ECO:0000313" key="1">
    <source>
        <dbReference type="EMBL" id="MDO1451419.1"/>
    </source>
</evidence>
<keyword evidence="2" id="KW-1185">Reference proteome</keyword>
<dbReference type="InterPro" id="IPR025851">
    <property type="entry name" value="SUKH-4"/>
</dbReference>
<proteinExistence type="predicted"/>
<gene>
    <name evidence="1" type="ORF">Q0590_34410</name>
</gene>
<protein>
    <submittedName>
        <fullName evidence="1">SUKH-4 family immunity protein</fullName>
    </submittedName>
</protein>
<dbReference type="Proteomes" id="UP001168528">
    <property type="component" value="Unassembled WGS sequence"/>
</dbReference>
<evidence type="ECO:0000313" key="2">
    <source>
        <dbReference type="Proteomes" id="UP001168528"/>
    </source>
</evidence>
<accession>A0ABT8RJ42</accession>